<reference evidence="2 3" key="1">
    <citation type="submission" date="2014-06" db="EMBL/GenBank/DDBJ databases">
        <title>Evolutionary Origins and Diversification of the Mycorrhizal Mutualists.</title>
        <authorList>
            <consortium name="DOE Joint Genome Institute"/>
            <consortium name="Mycorrhizal Genomics Consortium"/>
            <person name="Kohler A."/>
            <person name="Kuo A."/>
            <person name="Nagy L.G."/>
            <person name="Floudas D."/>
            <person name="Copeland A."/>
            <person name="Barry K.W."/>
            <person name="Cichocki N."/>
            <person name="Veneault-Fourrey C."/>
            <person name="LaButti K."/>
            <person name="Lindquist E.A."/>
            <person name="Lipzen A."/>
            <person name="Lundell T."/>
            <person name="Morin E."/>
            <person name="Murat C."/>
            <person name="Riley R."/>
            <person name="Ohm R."/>
            <person name="Sun H."/>
            <person name="Tunlid A."/>
            <person name="Henrissat B."/>
            <person name="Grigoriev I.V."/>
            <person name="Hibbett D.S."/>
            <person name="Martin F."/>
        </authorList>
    </citation>
    <scope>NUCLEOTIDE SEQUENCE [LARGE SCALE GENOMIC DNA]</scope>
    <source>
        <strain evidence="2 3">SS14</strain>
    </source>
</reference>
<evidence type="ECO:0000256" key="1">
    <source>
        <dbReference type="SAM" id="SignalP"/>
    </source>
</evidence>
<dbReference type="OrthoDB" id="430315at2759"/>
<dbReference type="AlphaFoldDB" id="A0A0C9VEN5"/>
<keyword evidence="3" id="KW-1185">Reference proteome</keyword>
<evidence type="ECO:0000313" key="3">
    <source>
        <dbReference type="Proteomes" id="UP000054279"/>
    </source>
</evidence>
<dbReference type="Proteomes" id="UP000054279">
    <property type="component" value="Unassembled WGS sequence"/>
</dbReference>
<dbReference type="InterPro" id="IPR001938">
    <property type="entry name" value="Thaumatin"/>
</dbReference>
<protein>
    <submittedName>
        <fullName evidence="2">Unplaced genomic scaffold SPHSTscaffold_107, whole genome shotgun sequence</fullName>
    </submittedName>
</protein>
<accession>A0A0C9VEN5</accession>
<organism evidence="2 3">
    <name type="scientific">Sphaerobolus stellatus (strain SS14)</name>
    <dbReference type="NCBI Taxonomy" id="990650"/>
    <lineage>
        <taxon>Eukaryota</taxon>
        <taxon>Fungi</taxon>
        <taxon>Dikarya</taxon>
        <taxon>Basidiomycota</taxon>
        <taxon>Agaricomycotina</taxon>
        <taxon>Agaricomycetes</taxon>
        <taxon>Phallomycetidae</taxon>
        <taxon>Geastrales</taxon>
        <taxon>Sphaerobolaceae</taxon>
        <taxon>Sphaerobolus</taxon>
    </lineage>
</organism>
<name>A0A0C9VEN5_SPHS4</name>
<dbReference type="SMART" id="SM00205">
    <property type="entry name" value="THN"/>
    <property type="match status" value="1"/>
</dbReference>
<dbReference type="EMBL" id="KN837182">
    <property type="protein sequence ID" value="KIJ36085.1"/>
    <property type="molecule type" value="Genomic_DNA"/>
</dbReference>
<feature type="signal peptide" evidence="1">
    <location>
        <begin position="1"/>
        <end position="17"/>
    </location>
</feature>
<feature type="chain" id="PRO_5002205396" evidence="1">
    <location>
        <begin position="18"/>
        <end position="269"/>
    </location>
</feature>
<dbReference type="PANTHER" id="PTHR31013">
    <property type="entry name" value="THAUMATIN FAMILY PROTEIN-RELATED"/>
    <property type="match status" value="1"/>
</dbReference>
<evidence type="ECO:0000313" key="2">
    <source>
        <dbReference type="EMBL" id="KIJ36085.1"/>
    </source>
</evidence>
<dbReference type="Gene3D" id="2.60.110.10">
    <property type="entry name" value="Thaumatin"/>
    <property type="match status" value="1"/>
</dbReference>
<sequence>MKLSLTAPAVLIAQAYAASLNVVNQCNMPVFLFIQSSQGTIANNVNVAAGATQNMGISADWNGAINVGTGCDANGQNCGTGGPNYDGRTPFSRAEINFAAVPGSVTYDISLIYGYNVGMAISGNGCTEFACTLPDGYPIPGPDGSCFSGCCATAQDCMNSGALPPGGGGCSQNKFAGPHSDFFFNNCPNAYAFPDNDGKSDGGTPANFVDTTCTNTDIVVTLCSGQTTHNQKRYLLFTQFQPGSTNVPFLKLSDCGVSLNNPILVVVWY</sequence>
<dbReference type="SUPFAM" id="SSF49870">
    <property type="entry name" value="Osmotin, thaumatin-like protein"/>
    <property type="match status" value="1"/>
</dbReference>
<dbReference type="PROSITE" id="PS51367">
    <property type="entry name" value="THAUMATIN_2"/>
    <property type="match status" value="1"/>
</dbReference>
<dbReference type="PANTHER" id="PTHR31013:SF2">
    <property type="entry name" value="THAUMATIN-LIKE PROTEIN"/>
    <property type="match status" value="1"/>
</dbReference>
<dbReference type="HOGENOM" id="CLU_070880_0_0_1"/>
<proteinExistence type="predicted"/>
<keyword evidence="1" id="KW-0732">Signal</keyword>
<dbReference type="InterPro" id="IPR037176">
    <property type="entry name" value="Osmotin/thaumatin-like_sf"/>
</dbReference>
<dbReference type="Pfam" id="PF00314">
    <property type="entry name" value="Thaumatin"/>
    <property type="match status" value="1"/>
</dbReference>
<gene>
    <name evidence="2" type="ORF">M422DRAFT_179838</name>
</gene>